<dbReference type="GO" id="GO:0051596">
    <property type="term" value="P:methylglyoxal catabolic process"/>
    <property type="evidence" value="ECO:0007669"/>
    <property type="project" value="TreeGrafter"/>
</dbReference>
<comment type="similarity">
    <text evidence="1">Belongs to the aldo/keto reductase family.</text>
</comment>
<evidence type="ECO:0000313" key="7">
    <source>
        <dbReference type="EMBL" id="CAB4752908.1"/>
    </source>
</evidence>
<reference evidence="5" key="1">
    <citation type="submission" date="2020-05" db="EMBL/GenBank/DDBJ databases">
        <authorList>
            <person name="Chiriac C."/>
            <person name="Salcher M."/>
            <person name="Ghai R."/>
            <person name="Kavagutti S V."/>
        </authorList>
    </citation>
    <scope>NUCLEOTIDE SEQUENCE</scope>
</reference>
<dbReference type="Gene3D" id="3.20.20.100">
    <property type="entry name" value="NADP-dependent oxidoreductase domain"/>
    <property type="match status" value="1"/>
</dbReference>
<dbReference type="EMBL" id="CAEZUG010000088">
    <property type="protein sequence ID" value="CAB4600931.1"/>
    <property type="molecule type" value="Genomic_DNA"/>
</dbReference>
<dbReference type="GO" id="GO:1990002">
    <property type="term" value="F:methylglyoxal reductase (NADPH) (acetol producing) activity"/>
    <property type="evidence" value="ECO:0007669"/>
    <property type="project" value="TreeGrafter"/>
</dbReference>
<evidence type="ECO:0000313" key="6">
    <source>
        <dbReference type="EMBL" id="CAB4667030.1"/>
    </source>
</evidence>
<accession>A0A6J6GHV6</accession>
<keyword evidence="3" id="KW-0560">Oxidoreductase</keyword>
<evidence type="ECO:0000259" key="4">
    <source>
        <dbReference type="Pfam" id="PF00248"/>
    </source>
</evidence>
<dbReference type="InterPro" id="IPR023210">
    <property type="entry name" value="NADP_OxRdtase_dom"/>
</dbReference>
<sequence length="286" mass="31876">MRNQVIKGVSIPKIGLGTWELSGDECVETILAAAEIGYRNFDTAVRYANEESVGKGLAQSGLPRNELFVTTKVWITDLAKESINDVVGQSLDRLRLDYVDLLLIHWPSPHFTVQYSVESLSIAKASGQARNIGVSNFPPKLLREALSYADVFCNQIEFHPYLSQDQIISMAVQHELLITAYAPLAIGRVSTEPLLLAIGAKHGKTPAQVVLRWICDHPNVVAIPKSRSKNRLIENFNIWDFTLSQEETQSITNLACGLRIYDEEWVADWEDGSQGPRTALRTTTLN</sequence>
<dbReference type="PROSITE" id="PS00063">
    <property type="entry name" value="ALDOKETO_REDUCTASE_3"/>
    <property type="match status" value="1"/>
</dbReference>
<dbReference type="InterPro" id="IPR036812">
    <property type="entry name" value="NAD(P)_OxRdtase_dom_sf"/>
</dbReference>
<dbReference type="EMBL" id="CAEZZB010000136">
    <property type="protein sequence ID" value="CAB4752908.1"/>
    <property type="molecule type" value="Genomic_DNA"/>
</dbReference>
<dbReference type="Pfam" id="PF00248">
    <property type="entry name" value="Aldo_ket_red"/>
    <property type="match status" value="1"/>
</dbReference>
<dbReference type="PANTHER" id="PTHR43827:SF3">
    <property type="entry name" value="NADP-DEPENDENT OXIDOREDUCTASE DOMAIN-CONTAINING PROTEIN"/>
    <property type="match status" value="1"/>
</dbReference>
<dbReference type="InterPro" id="IPR018170">
    <property type="entry name" value="Aldo/ket_reductase_CS"/>
</dbReference>
<evidence type="ECO:0000313" key="5">
    <source>
        <dbReference type="EMBL" id="CAB4600931.1"/>
    </source>
</evidence>
<dbReference type="SUPFAM" id="SSF51430">
    <property type="entry name" value="NAD(P)-linked oxidoreductase"/>
    <property type="match status" value="1"/>
</dbReference>
<evidence type="ECO:0000256" key="1">
    <source>
        <dbReference type="ARBA" id="ARBA00007905"/>
    </source>
</evidence>
<gene>
    <name evidence="5" type="ORF">UFOPK1795_01179</name>
    <name evidence="6" type="ORF">UFOPK2275_00872</name>
    <name evidence="7" type="ORF">UFOPK2816_00923</name>
</gene>
<name>A0A6J6GHV6_9ZZZZ</name>
<proteinExistence type="inferred from homology"/>
<organism evidence="5">
    <name type="scientific">freshwater metagenome</name>
    <dbReference type="NCBI Taxonomy" id="449393"/>
    <lineage>
        <taxon>unclassified sequences</taxon>
        <taxon>metagenomes</taxon>
        <taxon>ecological metagenomes</taxon>
    </lineage>
</organism>
<dbReference type="PANTHER" id="PTHR43827">
    <property type="entry name" value="2,5-DIKETO-D-GLUCONIC ACID REDUCTASE"/>
    <property type="match status" value="1"/>
</dbReference>
<dbReference type="FunFam" id="3.20.20.100:FF:000002">
    <property type="entry name" value="2,5-diketo-D-gluconic acid reductase A"/>
    <property type="match status" value="1"/>
</dbReference>
<dbReference type="EMBL" id="CAEZWQ010000103">
    <property type="protein sequence ID" value="CAB4667030.1"/>
    <property type="molecule type" value="Genomic_DNA"/>
</dbReference>
<dbReference type="PROSITE" id="PS00062">
    <property type="entry name" value="ALDOKETO_REDUCTASE_2"/>
    <property type="match status" value="1"/>
</dbReference>
<dbReference type="PRINTS" id="PR00069">
    <property type="entry name" value="ALDKETRDTASE"/>
</dbReference>
<feature type="domain" description="NADP-dependent oxidoreductase" evidence="4">
    <location>
        <begin position="13"/>
        <end position="254"/>
    </location>
</feature>
<dbReference type="InterPro" id="IPR020471">
    <property type="entry name" value="AKR"/>
</dbReference>
<protein>
    <submittedName>
        <fullName evidence="5">Unannotated protein</fullName>
    </submittedName>
</protein>
<evidence type="ECO:0000256" key="3">
    <source>
        <dbReference type="ARBA" id="ARBA00023002"/>
    </source>
</evidence>
<keyword evidence="2" id="KW-0521">NADP</keyword>
<dbReference type="PIRSF" id="PIRSF000097">
    <property type="entry name" value="AKR"/>
    <property type="match status" value="1"/>
</dbReference>
<evidence type="ECO:0000256" key="2">
    <source>
        <dbReference type="ARBA" id="ARBA00022857"/>
    </source>
</evidence>
<dbReference type="AlphaFoldDB" id="A0A6J6GHV6"/>